<feature type="region of interest" description="Disordered" evidence="1">
    <location>
        <begin position="13"/>
        <end position="34"/>
    </location>
</feature>
<sequence length="92" mass="9795">MLILLIAHISSLPSASPHSTHPSSSSSCSRKRPEIGHTRFELRHTFQIAPVSRAVAPATAAVKICGVPSEGQRRSLQMTNSGNSTANWSSVC</sequence>
<dbReference type="AlphaFoldDB" id="A0AAE1A449"/>
<dbReference type="Proteomes" id="UP001283361">
    <property type="component" value="Unassembled WGS sequence"/>
</dbReference>
<evidence type="ECO:0000313" key="3">
    <source>
        <dbReference type="EMBL" id="KAK3780760.1"/>
    </source>
</evidence>
<evidence type="ECO:0008006" key="5">
    <source>
        <dbReference type="Google" id="ProtNLM"/>
    </source>
</evidence>
<reference evidence="3" key="1">
    <citation type="journal article" date="2023" name="G3 (Bethesda)">
        <title>A reference genome for the long-term kleptoplast-retaining sea slug Elysia crispata morphotype clarki.</title>
        <authorList>
            <person name="Eastman K.E."/>
            <person name="Pendleton A.L."/>
            <person name="Shaikh M.A."/>
            <person name="Suttiyut T."/>
            <person name="Ogas R."/>
            <person name="Tomko P."/>
            <person name="Gavelis G."/>
            <person name="Widhalm J.R."/>
            <person name="Wisecaver J.H."/>
        </authorList>
    </citation>
    <scope>NUCLEOTIDE SEQUENCE</scope>
    <source>
        <strain evidence="3">ECLA1</strain>
    </source>
</reference>
<evidence type="ECO:0000313" key="4">
    <source>
        <dbReference type="Proteomes" id="UP001283361"/>
    </source>
</evidence>
<dbReference type="EMBL" id="JAWDGP010002685">
    <property type="protein sequence ID" value="KAK3780760.1"/>
    <property type="molecule type" value="Genomic_DNA"/>
</dbReference>
<accession>A0AAE1A449</accession>
<feature type="chain" id="PRO_5042108867" description="Secreted protein" evidence="2">
    <location>
        <begin position="18"/>
        <end position="92"/>
    </location>
</feature>
<comment type="caution">
    <text evidence="3">The sequence shown here is derived from an EMBL/GenBank/DDBJ whole genome shotgun (WGS) entry which is preliminary data.</text>
</comment>
<evidence type="ECO:0000256" key="1">
    <source>
        <dbReference type="SAM" id="MobiDB-lite"/>
    </source>
</evidence>
<name>A0AAE1A449_9GAST</name>
<evidence type="ECO:0000256" key="2">
    <source>
        <dbReference type="SAM" id="SignalP"/>
    </source>
</evidence>
<feature type="signal peptide" evidence="2">
    <location>
        <begin position="1"/>
        <end position="17"/>
    </location>
</feature>
<proteinExistence type="predicted"/>
<keyword evidence="4" id="KW-1185">Reference proteome</keyword>
<gene>
    <name evidence="3" type="ORF">RRG08_001866</name>
</gene>
<protein>
    <recommendedName>
        <fullName evidence="5">Secreted protein</fullName>
    </recommendedName>
</protein>
<feature type="compositionally biased region" description="Low complexity" evidence="1">
    <location>
        <begin position="13"/>
        <end position="27"/>
    </location>
</feature>
<keyword evidence="2" id="KW-0732">Signal</keyword>
<organism evidence="3 4">
    <name type="scientific">Elysia crispata</name>
    <name type="common">lettuce slug</name>
    <dbReference type="NCBI Taxonomy" id="231223"/>
    <lineage>
        <taxon>Eukaryota</taxon>
        <taxon>Metazoa</taxon>
        <taxon>Spiralia</taxon>
        <taxon>Lophotrochozoa</taxon>
        <taxon>Mollusca</taxon>
        <taxon>Gastropoda</taxon>
        <taxon>Heterobranchia</taxon>
        <taxon>Euthyneura</taxon>
        <taxon>Panpulmonata</taxon>
        <taxon>Sacoglossa</taxon>
        <taxon>Placobranchoidea</taxon>
        <taxon>Plakobranchidae</taxon>
        <taxon>Elysia</taxon>
    </lineage>
</organism>